<protein>
    <submittedName>
        <fullName evidence="1">Phytanoyl-CoA dioxygenase</fullName>
    </submittedName>
</protein>
<dbReference type="AlphaFoldDB" id="B8IC10"/>
<dbReference type="eggNOG" id="COG5285">
    <property type="taxonomic scope" value="Bacteria"/>
</dbReference>
<dbReference type="Gene3D" id="2.60.120.620">
    <property type="entry name" value="q2cbj1_9rhob like domain"/>
    <property type="match status" value="1"/>
</dbReference>
<dbReference type="InterPro" id="IPR008775">
    <property type="entry name" value="Phytyl_CoA_dOase-like"/>
</dbReference>
<gene>
    <name evidence="1" type="ordered locus">Mnod_6410</name>
</gene>
<evidence type="ECO:0000313" key="2">
    <source>
        <dbReference type="Proteomes" id="UP000008207"/>
    </source>
</evidence>
<accession>B8IC10</accession>
<dbReference type="GO" id="GO:0016706">
    <property type="term" value="F:2-oxoglutarate-dependent dioxygenase activity"/>
    <property type="evidence" value="ECO:0007669"/>
    <property type="project" value="UniProtKB-ARBA"/>
</dbReference>
<proteinExistence type="predicted"/>
<dbReference type="OrthoDB" id="547161at2"/>
<evidence type="ECO:0000313" key="1">
    <source>
        <dbReference type="EMBL" id="ACL61192.1"/>
    </source>
</evidence>
<sequence>MRSLVHVATAPLWPLQLATAAKSFEHNPLIGSRQLNRWGLHAKRVELAARLAAARRARLASRVSGEDRAAFDRDGFVIKRRFLPDDAFARLRDEVQAYRGPIREKAEGRTVLRKVTIGSKLLDQLPSLKQVCGSETWQGLIRYVGSRDSEPSMFLQAVLQQASDGEDDPQTVLHADTFHPTVKAWLFLTDVEEDSGPFTYVRGSHRLTPQRLEWERRMSLTAVSSADFETRQGSFRISEAELEDLGFQMPIPVAVPANTLVVADTFGFHARGRSARPSTRVEVWGIGQRNPFLPWTSLDRAVGALSSIGRTGNDWEVRTGISIFDE</sequence>
<reference evidence="1 2" key="1">
    <citation type="submission" date="2009-01" db="EMBL/GenBank/DDBJ databases">
        <title>Complete sequence of chromosome of Methylobacterium nodulans ORS 2060.</title>
        <authorList>
            <consortium name="US DOE Joint Genome Institute"/>
            <person name="Lucas S."/>
            <person name="Copeland A."/>
            <person name="Lapidus A."/>
            <person name="Glavina del Rio T."/>
            <person name="Dalin E."/>
            <person name="Tice H."/>
            <person name="Bruce D."/>
            <person name="Goodwin L."/>
            <person name="Pitluck S."/>
            <person name="Sims D."/>
            <person name="Brettin T."/>
            <person name="Detter J.C."/>
            <person name="Han C."/>
            <person name="Larimer F."/>
            <person name="Land M."/>
            <person name="Hauser L."/>
            <person name="Kyrpides N."/>
            <person name="Ivanova N."/>
            <person name="Marx C.J."/>
            <person name="Richardson P."/>
        </authorList>
    </citation>
    <scope>NUCLEOTIDE SEQUENCE [LARGE SCALE GENOMIC DNA]</scope>
    <source>
        <strain evidence="2">LMG 21967 / CNCM I-2342 / ORS 2060</strain>
    </source>
</reference>
<dbReference type="HOGENOM" id="CLU_799019_0_0_5"/>
<keyword evidence="2" id="KW-1185">Reference proteome</keyword>
<dbReference type="Pfam" id="PF05721">
    <property type="entry name" value="PhyH"/>
    <property type="match status" value="1"/>
</dbReference>
<dbReference type="STRING" id="460265.Mnod_6410"/>
<keyword evidence="1" id="KW-0560">Oxidoreductase</keyword>
<dbReference type="KEGG" id="mno:Mnod_6410"/>
<dbReference type="RefSeq" id="WP_015932770.1">
    <property type="nucleotide sequence ID" value="NC_011894.1"/>
</dbReference>
<dbReference type="SUPFAM" id="SSF51197">
    <property type="entry name" value="Clavaminate synthase-like"/>
    <property type="match status" value="1"/>
</dbReference>
<dbReference type="EMBL" id="CP001349">
    <property type="protein sequence ID" value="ACL61192.1"/>
    <property type="molecule type" value="Genomic_DNA"/>
</dbReference>
<name>B8IC10_METNO</name>
<keyword evidence="1" id="KW-0223">Dioxygenase</keyword>
<dbReference type="Proteomes" id="UP000008207">
    <property type="component" value="Chromosome"/>
</dbReference>
<organism evidence="1 2">
    <name type="scientific">Methylobacterium nodulans (strain LMG 21967 / CNCM I-2342 / ORS 2060)</name>
    <dbReference type="NCBI Taxonomy" id="460265"/>
    <lineage>
        <taxon>Bacteria</taxon>
        <taxon>Pseudomonadati</taxon>
        <taxon>Pseudomonadota</taxon>
        <taxon>Alphaproteobacteria</taxon>
        <taxon>Hyphomicrobiales</taxon>
        <taxon>Methylobacteriaceae</taxon>
        <taxon>Methylobacterium</taxon>
    </lineage>
</organism>